<evidence type="ECO:0000256" key="1">
    <source>
        <dbReference type="ARBA" id="ARBA00022747"/>
    </source>
</evidence>
<accession>A0ABV3H004</accession>
<organism evidence="4 5">
    <name type="scientific">Nonomuraea bangladeshensis</name>
    <dbReference type="NCBI Taxonomy" id="404385"/>
    <lineage>
        <taxon>Bacteria</taxon>
        <taxon>Bacillati</taxon>
        <taxon>Actinomycetota</taxon>
        <taxon>Actinomycetes</taxon>
        <taxon>Streptosporangiales</taxon>
        <taxon>Streptosporangiaceae</taxon>
        <taxon>Nonomuraea</taxon>
    </lineage>
</organism>
<dbReference type="Proteomes" id="UP001552427">
    <property type="component" value="Unassembled WGS sequence"/>
</dbReference>
<evidence type="ECO:0000313" key="5">
    <source>
        <dbReference type="Proteomes" id="UP001552427"/>
    </source>
</evidence>
<dbReference type="InterPro" id="IPR029063">
    <property type="entry name" value="SAM-dependent_MTases_sf"/>
</dbReference>
<dbReference type="RefSeq" id="WP_364446089.1">
    <property type="nucleotide sequence ID" value="NZ_JBFARM010000002.1"/>
</dbReference>
<evidence type="ECO:0000256" key="2">
    <source>
        <dbReference type="ARBA" id="ARBA00023125"/>
    </source>
</evidence>
<dbReference type="PANTHER" id="PTHR42998">
    <property type="entry name" value="TYPE I RESTRICTION ENZYME HINDVIIP M PROTEIN-RELATED"/>
    <property type="match status" value="1"/>
</dbReference>
<dbReference type="Gene3D" id="3.90.220.20">
    <property type="entry name" value="DNA methylase specificity domains"/>
    <property type="match status" value="1"/>
</dbReference>
<dbReference type="GO" id="GO:0008168">
    <property type="term" value="F:methyltransferase activity"/>
    <property type="evidence" value="ECO:0007669"/>
    <property type="project" value="UniProtKB-KW"/>
</dbReference>
<dbReference type="CDD" id="cd02440">
    <property type="entry name" value="AdoMet_MTases"/>
    <property type="match status" value="1"/>
</dbReference>
<keyword evidence="1" id="KW-0680">Restriction system</keyword>
<keyword evidence="2" id="KW-0238">DNA-binding</keyword>
<dbReference type="GO" id="GO:0032259">
    <property type="term" value="P:methylation"/>
    <property type="evidence" value="ECO:0007669"/>
    <property type="project" value="UniProtKB-KW"/>
</dbReference>
<evidence type="ECO:0000259" key="3">
    <source>
        <dbReference type="Pfam" id="PF02384"/>
    </source>
</evidence>
<dbReference type="Pfam" id="PF02384">
    <property type="entry name" value="N6_Mtase"/>
    <property type="match status" value="1"/>
</dbReference>
<dbReference type="SUPFAM" id="SSF53335">
    <property type="entry name" value="S-adenosyl-L-methionine-dependent methyltransferases"/>
    <property type="match status" value="1"/>
</dbReference>
<dbReference type="Gene3D" id="3.40.50.150">
    <property type="entry name" value="Vaccinia Virus protein VP39"/>
    <property type="match status" value="1"/>
</dbReference>
<keyword evidence="4" id="KW-0489">Methyltransferase</keyword>
<proteinExistence type="predicted"/>
<dbReference type="SUPFAM" id="SSF116734">
    <property type="entry name" value="DNA methylase specificity domain"/>
    <property type="match status" value="1"/>
</dbReference>
<gene>
    <name evidence="4" type="ORF">AB0K40_08280</name>
</gene>
<dbReference type="PANTHER" id="PTHR42998:SF1">
    <property type="entry name" value="TYPE I RESTRICTION ENZYME HINDI METHYLASE SUBUNIT"/>
    <property type="match status" value="1"/>
</dbReference>
<sequence>MDRNVEVTAADIARLADVGRAAVSNWRRRHEDFPEPVGGTATSPSFSLEEIKQWLLSHTEKGRRLPQREWFWQDLRGEVDEENLAVMLADLGAFLIYLDRESPDWAALSAKSDSVVAKALPARVHAACEGPLEDPPPPTSLVEGRIPLLRRLADLAAADGVRETFDFLRERYFELHTKRTYATPEPVARLMAELSRSSAEFVLDPACGSGALLRAFHDQPGSSVNLLLGQDVDEATARLTAVYLALHADNVAISCGDSLRGDAFAGTLVDAVVCYPPFNDRAWGYEELAADPRWEYGLPPRMESELAWVQHALAHLKSGGTAVMLMPPASANRKSGRRIRAQLIRRGALRAVITLPLGAVPNMAVALNVWVLRKPHDSRTPSHVLMVDTSTWPEDFVRVAASAWGRFDRGDEADEPTVSRAVPVIEVLDDEVDLTPARYLSVSAEDLAPERVTGRRIRVKDLLHLAADLLPDVESAPEDQSFPMVPLTELVRRGMLTLHHQALAKSVEESGVPDGLTVLMPDDVIDDRPPTGLTPRIPVQQEIMTQPGDVVVPHMVNRPVARVVKEGGAVLGPRISLLRVDPDQLDPHFLAGFVVSSVNARNYVTMASRAQVDVRRADIPLLPIEQQRRYGEAFRRLADFEASLRQIADLGEDLIQLVSDGLTHGSVRPVHEKGER</sequence>
<name>A0ABV3H004_9ACTN</name>
<keyword evidence="4" id="KW-0808">Transferase</keyword>
<dbReference type="PRINTS" id="PR00507">
    <property type="entry name" value="N12N6MTFRASE"/>
</dbReference>
<protein>
    <submittedName>
        <fullName evidence="4">N-6 DNA methylase</fullName>
    </submittedName>
</protein>
<feature type="domain" description="DNA methylase adenine-specific" evidence="3">
    <location>
        <begin position="165"/>
        <end position="395"/>
    </location>
</feature>
<keyword evidence="5" id="KW-1185">Reference proteome</keyword>
<dbReference type="InterPro" id="IPR003356">
    <property type="entry name" value="DNA_methylase_A-5"/>
</dbReference>
<dbReference type="EMBL" id="JBFARM010000002">
    <property type="protein sequence ID" value="MEV4285490.1"/>
    <property type="molecule type" value="Genomic_DNA"/>
</dbReference>
<comment type="caution">
    <text evidence="4">The sequence shown here is derived from an EMBL/GenBank/DDBJ whole genome shotgun (WGS) entry which is preliminary data.</text>
</comment>
<reference evidence="4 5" key="1">
    <citation type="submission" date="2024-06" db="EMBL/GenBank/DDBJ databases">
        <title>The Natural Products Discovery Center: Release of the First 8490 Sequenced Strains for Exploring Actinobacteria Biosynthetic Diversity.</title>
        <authorList>
            <person name="Kalkreuter E."/>
            <person name="Kautsar S.A."/>
            <person name="Yang D."/>
            <person name="Bader C.D."/>
            <person name="Teijaro C.N."/>
            <person name="Fluegel L."/>
            <person name="Davis C.M."/>
            <person name="Simpson J.R."/>
            <person name="Lauterbach L."/>
            <person name="Steele A.D."/>
            <person name="Gui C."/>
            <person name="Meng S."/>
            <person name="Li G."/>
            <person name="Viehrig K."/>
            <person name="Ye F."/>
            <person name="Su P."/>
            <person name="Kiefer A.F."/>
            <person name="Nichols A."/>
            <person name="Cepeda A.J."/>
            <person name="Yan W."/>
            <person name="Fan B."/>
            <person name="Jiang Y."/>
            <person name="Adhikari A."/>
            <person name="Zheng C.-J."/>
            <person name="Schuster L."/>
            <person name="Cowan T.M."/>
            <person name="Smanski M.J."/>
            <person name="Chevrette M.G."/>
            <person name="De Carvalho L.P.S."/>
            <person name="Shen B."/>
        </authorList>
    </citation>
    <scope>NUCLEOTIDE SEQUENCE [LARGE SCALE GENOMIC DNA]</scope>
    <source>
        <strain evidence="4 5">NPDC049574</strain>
    </source>
</reference>
<evidence type="ECO:0000313" key="4">
    <source>
        <dbReference type="EMBL" id="MEV4285490.1"/>
    </source>
</evidence>
<dbReference type="InterPro" id="IPR044946">
    <property type="entry name" value="Restrct_endonuc_typeI_TRD_sf"/>
</dbReference>
<dbReference type="InterPro" id="IPR052916">
    <property type="entry name" value="Type-I_RE_MTase_Subunit"/>
</dbReference>